<evidence type="ECO:0000313" key="2">
    <source>
        <dbReference type="Proteomes" id="UP000053424"/>
    </source>
</evidence>
<name>A0A0C3BF49_HEBCY</name>
<dbReference type="HOGENOM" id="CLU_560268_0_0_1"/>
<organism evidence="1 2">
    <name type="scientific">Hebeloma cylindrosporum</name>
    <dbReference type="NCBI Taxonomy" id="76867"/>
    <lineage>
        <taxon>Eukaryota</taxon>
        <taxon>Fungi</taxon>
        <taxon>Dikarya</taxon>
        <taxon>Basidiomycota</taxon>
        <taxon>Agaricomycotina</taxon>
        <taxon>Agaricomycetes</taxon>
        <taxon>Agaricomycetidae</taxon>
        <taxon>Agaricales</taxon>
        <taxon>Agaricineae</taxon>
        <taxon>Hymenogastraceae</taxon>
        <taxon>Hebeloma</taxon>
    </lineage>
</organism>
<reference evidence="2" key="2">
    <citation type="submission" date="2015-01" db="EMBL/GenBank/DDBJ databases">
        <title>Evolutionary Origins and Diversification of the Mycorrhizal Mutualists.</title>
        <authorList>
            <consortium name="DOE Joint Genome Institute"/>
            <consortium name="Mycorrhizal Genomics Consortium"/>
            <person name="Kohler A."/>
            <person name="Kuo A."/>
            <person name="Nagy L.G."/>
            <person name="Floudas D."/>
            <person name="Copeland A."/>
            <person name="Barry K.W."/>
            <person name="Cichocki N."/>
            <person name="Veneault-Fourrey C."/>
            <person name="LaButti K."/>
            <person name="Lindquist E.A."/>
            <person name="Lipzen A."/>
            <person name="Lundell T."/>
            <person name="Morin E."/>
            <person name="Murat C."/>
            <person name="Riley R."/>
            <person name="Ohm R."/>
            <person name="Sun H."/>
            <person name="Tunlid A."/>
            <person name="Henrissat B."/>
            <person name="Grigoriev I.V."/>
            <person name="Hibbett D.S."/>
            <person name="Martin F."/>
        </authorList>
    </citation>
    <scope>NUCLEOTIDE SEQUENCE [LARGE SCALE GENOMIC DNA]</scope>
    <source>
        <strain evidence="2">h7</strain>
    </source>
</reference>
<dbReference type="Proteomes" id="UP000053424">
    <property type="component" value="Unassembled WGS sequence"/>
</dbReference>
<dbReference type="Pfam" id="PF14441">
    <property type="entry name" value="OTT_1508_deam"/>
    <property type="match status" value="1"/>
</dbReference>
<dbReference type="InterPro" id="IPR027796">
    <property type="entry name" value="OTT_1508_deam-like"/>
</dbReference>
<dbReference type="AlphaFoldDB" id="A0A0C3BF49"/>
<evidence type="ECO:0000313" key="1">
    <source>
        <dbReference type="EMBL" id="KIM35405.1"/>
    </source>
</evidence>
<dbReference type="EMBL" id="KN831821">
    <property type="protein sequence ID" value="KIM35405.1"/>
    <property type="molecule type" value="Genomic_DNA"/>
</dbReference>
<reference evidence="1 2" key="1">
    <citation type="submission" date="2014-04" db="EMBL/GenBank/DDBJ databases">
        <authorList>
            <consortium name="DOE Joint Genome Institute"/>
            <person name="Kuo A."/>
            <person name="Gay G."/>
            <person name="Dore J."/>
            <person name="Kohler A."/>
            <person name="Nagy L.G."/>
            <person name="Floudas D."/>
            <person name="Copeland A."/>
            <person name="Barry K.W."/>
            <person name="Cichocki N."/>
            <person name="Veneault-Fourrey C."/>
            <person name="LaButti K."/>
            <person name="Lindquist E.A."/>
            <person name="Lipzen A."/>
            <person name="Lundell T."/>
            <person name="Morin E."/>
            <person name="Murat C."/>
            <person name="Sun H."/>
            <person name="Tunlid A."/>
            <person name="Henrissat B."/>
            <person name="Grigoriev I.V."/>
            <person name="Hibbett D.S."/>
            <person name="Martin F."/>
            <person name="Nordberg H.P."/>
            <person name="Cantor M.N."/>
            <person name="Hua S.X."/>
        </authorList>
    </citation>
    <scope>NUCLEOTIDE SEQUENCE [LARGE SCALE GENOMIC DNA]</scope>
    <source>
        <strain evidence="2">h7</strain>
    </source>
</reference>
<dbReference type="OrthoDB" id="3061617at2759"/>
<keyword evidence="2" id="KW-1185">Reference proteome</keyword>
<gene>
    <name evidence="1" type="ORF">M413DRAFT_449789</name>
</gene>
<sequence>MHLAEIAIALAAKIQWMQALSLDDDDYDIRSHLTDSLIGGGNPGISRIYDSIAAILVSQSRHEHIAATMQFHHPRRAILLLANNQPFDAPKTHSYLEKVWELLRDLSRAFSAVRSLQEPPTADRDRAASFFHALHDQRVSPLIHDLKLLIYSHAIEKFHRRVDKRWEGFQALTKALKDIINNAEVPQAEPNMKYLNFVRVSEFLEFLRDRAVDKDFFIRIVDGFNAAAVEIPSEQLDEWSTLVYWHHPGERGRFPLRKYLDKIKDLNRHIHALIGYAHSPHLRHYFNMELFIKLDIPHEEYEISIPRSVSQWSIVAESILDPVNLDLTDPDIVLQRVMFGYSNTKDPVPASVHSEVRLLHYIQSIGTATGQIYIGLNRPSCMGCHFYVRNHNQRHPEGYVSTRDPHDKYVFPWNLPAGMGVDFREDIFRCVAEDLRERFVMFGFTKARVG</sequence>
<dbReference type="STRING" id="686832.A0A0C3BF49"/>
<protein>
    <submittedName>
        <fullName evidence="1">Uncharacterized protein</fullName>
    </submittedName>
</protein>
<proteinExistence type="predicted"/>
<accession>A0A0C3BF49</accession>